<dbReference type="PANTHER" id="PTHR22950:SF349">
    <property type="entry name" value="AMINO ACID TRANSPORTER TRANSMEMBRANE DOMAIN-CONTAINING PROTEIN"/>
    <property type="match status" value="1"/>
</dbReference>
<keyword evidence="3 6" id="KW-0812">Transmembrane</keyword>
<organism evidence="8 9">
    <name type="scientific">Dimargaris verticillata</name>
    <dbReference type="NCBI Taxonomy" id="2761393"/>
    <lineage>
        <taxon>Eukaryota</taxon>
        <taxon>Fungi</taxon>
        <taxon>Fungi incertae sedis</taxon>
        <taxon>Zoopagomycota</taxon>
        <taxon>Kickxellomycotina</taxon>
        <taxon>Dimargaritomycetes</taxon>
        <taxon>Dimargaritales</taxon>
        <taxon>Dimargaritaceae</taxon>
        <taxon>Dimargaris</taxon>
    </lineage>
</organism>
<feature type="transmembrane region" description="Helical" evidence="6">
    <location>
        <begin position="194"/>
        <end position="218"/>
    </location>
</feature>
<feature type="transmembrane region" description="Helical" evidence="6">
    <location>
        <begin position="136"/>
        <end position="156"/>
    </location>
</feature>
<keyword evidence="9" id="KW-1185">Reference proteome</keyword>
<dbReference type="GO" id="GO:0015179">
    <property type="term" value="F:L-amino acid transmembrane transporter activity"/>
    <property type="evidence" value="ECO:0007669"/>
    <property type="project" value="TreeGrafter"/>
</dbReference>
<evidence type="ECO:0000256" key="4">
    <source>
        <dbReference type="ARBA" id="ARBA00022989"/>
    </source>
</evidence>
<accession>A0A9W8B9Z9</accession>
<feature type="transmembrane region" description="Helical" evidence="6">
    <location>
        <begin position="383"/>
        <end position="404"/>
    </location>
</feature>
<name>A0A9W8B9Z9_9FUNG</name>
<reference evidence="8" key="1">
    <citation type="submission" date="2022-07" db="EMBL/GenBank/DDBJ databases">
        <title>Phylogenomic reconstructions and comparative analyses of Kickxellomycotina fungi.</title>
        <authorList>
            <person name="Reynolds N.K."/>
            <person name="Stajich J.E."/>
            <person name="Barry K."/>
            <person name="Grigoriev I.V."/>
            <person name="Crous P."/>
            <person name="Smith M.E."/>
        </authorList>
    </citation>
    <scope>NUCLEOTIDE SEQUENCE</scope>
    <source>
        <strain evidence="8">RSA 567</strain>
    </source>
</reference>
<feature type="transmembrane region" description="Helical" evidence="6">
    <location>
        <begin position="168"/>
        <end position="187"/>
    </location>
</feature>
<evidence type="ECO:0000256" key="3">
    <source>
        <dbReference type="ARBA" id="ARBA00022692"/>
    </source>
</evidence>
<dbReference type="EMBL" id="JANBQB010000064">
    <property type="protein sequence ID" value="KAJ1983241.1"/>
    <property type="molecule type" value="Genomic_DNA"/>
</dbReference>
<dbReference type="AlphaFoldDB" id="A0A9W8B9Z9"/>
<keyword evidence="5 6" id="KW-0472">Membrane</keyword>
<gene>
    <name evidence="8" type="ORF">H4R34_001397</name>
</gene>
<dbReference type="Pfam" id="PF01490">
    <property type="entry name" value="Aa_trans"/>
    <property type="match status" value="1"/>
</dbReference>
<evidence type="ECO:0000256" key="2">
    <source>
        <dbReference type="ARBA" id="ARBA00008066"/>
    </source>
</evidence>
<dbReference type="PANTHER" id="PTHR22950">
    <property type="entry name" value="AMINO ACID TRANSPORTER"/>
    <property type="match status" value="1"/>
</dbReference>
<feature type="transmembrane region" description="Helical" evidence="6">
    <location>
        <begin position="82"/>
        <end position="104"/>
    </location>
</feature>
<evidence type="ECO:0000256" key="1">
    <source>
        <dbReference type="ARBA" id="ARBA00004141"/>
    </source>
</evidence>
<dbReference type="InterPro" id="IPR013057">
    <property type="entry name" value="AA_transpt_TM"/>
</dbReference>
<feature type="transmembrane region" description="Helical" evidence="6">
    <location>
        <begin position="312"/>
        <end position="332"/>
    </location>
</feature>
<protein>
    <recommendedName>
        <fullName evidence="7">Amino acid transporter transmembrane domain-containing protein</fullName>
    </recommendedName>
</protein>
<dbReference type="GO" id="GO:0005774">
    <property type="term" value="C:vacuolar membrane"/>
    <property type="evidence" value="ECO:0007669"/>
    <property type="project" value="TreeGrafter"/>
</dbReference>
<sequence>MVDESKTPLFASPNHVGYGAFERSHALSSNGAIATLQGDTPAYTVLAPEAHKSSNTAAVFHLVCVMAGTGILQLPYCMKLGGWLSVLLILLAAATSNYTGQLIIKLLYIHDGVRLTSFSDVAGAAYGARGRLITRIFKDISSIGTCTLYLILAGYNLNALLTPTSGMLGVRLWILGCALVIAIPYIGMKTIQDAVILSVFGVMTTGIMVVIVLSLSVVDLPAHPVHSYNLVDLYGFPVALSAICFSFGGIVVWPQVEEGLREPREWPRVLSLATAIVCIMYLLVAVVGYAVYDVEALSPILLNLPKGFALTTGNLMVTIHVLLTTPIMLSSVSNEFENAWYQSATTDSEWAQFGIRAVVRSLTMLVTAVCAIFVPYFADVMSLLGSLAFSTLIFVFPVVFYFKLSPEPLTRRRRLMHWGIVLIGCACCVVGSYQALLALARDFEVSGSN</sequence>
<evidence type="ECO:0000259" key="7">
    <source>
        <dbReference type="Pfam" id="PF01490"/>
    </source>
</evidence>
<feature type="transmembrane region" description="Helical" evidence="6">
    <location>
        <begin position="238"/>
        <end position="256"/>
    </location>
</feature>
<dbReference type="Proteomes" id="UP001151582">
    <property type="component" value="Unassembled WGS sequence"/>
</dbReference>
<comment type="subcellular location">
    <subcellularLocation>
        <location evidence="1">Membrane</location>
        <topology evidence="1">Multi-pass membrane protein</topology>
    </subcellularLocation>
</comment>
<feature type="transmembrane region" description="Helical" evidence="6">
    <location>
        <begin position="416"/>
        <end position="440"/>
    </location>
</feature>
<feature type="domain" description="Amino acid transporter transmembrane" evidence="7">
    <location>
        <begin position="51"/>
        <end position="436"/>
    </location>
</feature>
<evidence type="ECO:0000256" key="6">
    <source>
        <dbReference type="SAM" id="Phobius"/>
    </source>
</evidence>
<proteinExistence type="inferred from homology"/>
<evidence type="ECO:0000313" key="8">
    <source>
        <dbReference type="EMBL" id="KAJ1983241.1"/>
    </source>
</evidence>
<feature type="transmembrane region" description="Helical" evidence="6">
    <location>
        <begin position="353"/>
        <end position="377"/>
    </location>
</feature>
<comment type="similarity">
    <text evidence="2">Belongs to the amino acid/polyamine transporter 2 family.</text>
</comment>
<evidence type="ECO:0000256" key="5">
    <source>
        <dbReference type="ARBA" id="ARBA00023136"/>
    </source>
</evidence>
<keyword evidence="4 6" id="KW-1133">Transmembrane helix</keyword>
<feature type="transmembrane region" description="Helical" evidence="6">
    <location>
        <begin position="268"/>
        <end position="292"/>
    </location>
</feature>
<dbReference type="OrthoDB" id="40134at2759"/>
<comment type="caution">
    <text evidence="8">The sequence shown here is derived from an EMBL/GenBank/DDBJ whole genome shotgun (WGS) entry which is preliminary data.</text>
</comment>
<evidence type="ECO:0000313" key="9">
    <source>
        <dbReference type="Proteomes" id="UP001151582"/>
    </source>
</evidence>
<feature type="transmembrane region" description="Helical" evidence="6">
    <location>
        <begin position="58"/>
        <end position="76"/>
    </location>
</feature>